<feature type="region of interest" description="Disordered" evidence="1">
    <location>
        <begin position="57"/>
        <end position="123"/>
    </location>
</feature>
<dbReference type="OrthoDB" id="10632181at2759"/>
<dbReference type="EMBL" id="GL832967">
    <property type="protein sequence ID" value="EGD73899.1"/>
    <property type="molecule type" value="Genomic_DNA"/>
</dbReference>
<sequence length="168" mass="18489">MGHSTHFKQASFVCLRLRHTSHKQGQPASHFSPVPVRVLASPACVFVSCPRLKPSLHPPPPPPAPLPPIMSGYQQKGQGAPPPYQPYGQQPPPQQPYGAPPPGQYQHQHHHHQGPPPQGQQQHITVVQTENETYCGPISWIIGLFLFPCICFCPVDSRPTGTTIVHHQ</sequence>
<evidence type="ECO:0000256" key="1">
    <source>
        <dbReference type="SAM" id="MobiDB-lite"/>
    </source>
</evidence>
<dbReference type="RefSeq" id="XP_004993462.1">
    <property type="nucleotide sequence ID" value="XM_004993405.1"/>
</dbReference>
<accession>F2UBN3</accession>
<protein>
    <submittedName>
        <fullName evidence="2">Uncharacterized protein</fullName>
    </submittedName>
</protein>
<dbReference type="Proteomes" id="UP000007799">
    <property type="component" value="Unassembled WGS sequence"/>
</dbReference>
<organism evidence="3">
    <name type="scientific">Salpingoeca rosetta (strain ATCC 50818 / BSB-021)</name>
    <dbReference type="NCBI Taxonomy" id="946362"/>
    <lineage>
        <taxon>Eukaryota</taxon>
        <taxon>Choanoflagellata</taxon>
        <taxon>Craspedida</taxon>
        <taxon>Salpingoecidae</taxon>
        <taxon>Salpingoeca</taxon>
    </lineage>
</organism>
<reference evidence="2" key="1">
    <citation type="submission" date="2009-08" db="EMBL/GenBank/DDBJ databases">
        <title>Annotation of Salpingoeca rosetta.</title>
        <authorList>
            <consortium name="The Broad Institute Genome Sequencing Platform"/>
            <person name="Russ C."/>
            <person name="Cuomo C."/>
            <person name="Burger G."/>
            <person name="Gray M.W."/>
            <person name="Holland P.W.H."/>
            <person name="King N."/>
            <person name="Lang F.B.F."/>
            <person name="Roger A.J."/>
            <person name="Ruiz-Trillo I."/>
            <person name="Young S.K."/>
            <person name="Zeng Q."/>
            <person name="Gargeya S."/>
            <person name="Alvarado L."/>
            <person name="Berlin A."/>
            <person name="Chapman S.B."/>
            <person name="Chen Z."/>
            <person name="Freedman E."/>
            <person name="Gellesch M."/>
            <person name="Goldberg J."/>
            <person name="Griggs A."/>
            <person name="Gujja S."/>
            <person name="Heilman E."/>
            <person name="Heiman D."/>
            <person name="Howarth C."/>
            <person name="Mehta T."/>
            <person name="Neiman D."/>
            <person name="Pearson M."/>
            <person name="Roberts A."/>
            <person name="Saif S."/>
            <person name="Shea T."/>
            <person name="Shenoy N."/>
            <person name="Sisk P."/>
            <person name="Stolte C."/>
            <person name="Sykes S."/>
            <person name="White J."/>
            <person name="Yandava C."/>
            <person name="Haas B."/>
            <person name="Nusbaum C."/>
            <person name="Birren B."/>
        </authorList>
    </citation>
    <scope>NUCLEOTIDE SEQUENCE [LARGE SCALE GENOMIC DNA]</scope>
    <source>
        <strain evidence="2">ATCC 50818</strain>
    </source>
</reference>
<keyword evidence="3" id="KW-1185">Reference proteome</keyword>
<name>F2UBN3_SALR5</name>
<dbReference type="KEGG" id="sre:PTSG_05594"/>
<dbReference type="AlphaFoldDB" id="F2UBN3"/>
<proteinExistence type="predicted"/>
<gene>
    <name evidence="2" type="ORF">PTSG_05594</name>
</gene>
<evidence type="ECO:0000313" key="3">
    <source>
        <dbReference type="Proteomes" id="UP000007799"/>
    </source>
</evidence>
<dbReference type="InParanoid" id="F2UBN3"/>
<feature type="compositionally biased region" description="Pro residues" evidence="1">
    <location>
        <begin position="80"/>
        <end position="103"/>
    </location>
</feature>
<dbReference type="GeneID" id="16074039"/>
<feature type="compositionally biased region" description="Pro residues" evidence="1">
    <location>
        <begin position="57"/>
        <end position="68"/>
    </location>
</feature>
<evidence type="ECO:0000313" key="2">
    <source>
        <dbReference type="EMBL" id="EGD73899.1"/>
    </source>
</evidence>